<reference evidence="2" key="1">
    <citation type="journal article" date="2010" name="Genome Biol.">
        <title>Genome sequence of the necrotrophic plant pathogen Pythium ultimum reveals original pathogenicity mechanisms and effector repertoire.</title>
        <authorList>
            <person name="Levesque C.A."/>
            <person name="Brouwer H."/>
            <person name="Cano L."/>
            <person name="Hamilton J.P."/>
            <person name="Holt C."/>
            <person name="Huitema E."/>
            <person name="Raffaele S."/>
            <person name="Robideau G.P."/>
            <person name="Thines M."/>
            <person name="Win J."/>
            <person name="Zerillo M.M."/>
            <person name="Beakes G.W."/>
            <person name="Boore J.L."/>
            <person name="Busam D."/>
            <person name="Dumas B."/>
            <person name="Ferriera S."/>
            <person name="Fuerstenberg S.I."/>
            <person name="Gachon C.M."/>
            <person name="Gaulin E."/>
            <person name="Govers F."/>
            <person name="Grenville-Briggs L."/>
            <person name="Horner N."/>
            <person name="Hostetler J."/>
            <person name="Jiang R.H."/>
            <person name="Johnson J."/>
            <person name="Krajaejun T."/>
            <person name="Lin H."/>
            <person name="Meijer H.J."/>
            <person name="Moore B."/>
            <person name="Morris P."/>
            <person name="Phuntmart V."/>
            <person name="Puiu D."/>
            <person name="Shetty J."/>
            <person name="Stajich J.E."/>
            <person name="Tripathy S."/>
            <person name="Wawra S."/>
            <person name="van West P."/>
            <person name="Whitty B.R."/>
            <person name="Coutinho P.M."/>
            <person name="Henrissat B."/>
            <person name="Martin F."/>
            <person name="Thomas P.D."/>
            <person name="Tyler B.M."/>
            <person name="De Vries R.P."/>
            <person name="Kamoun S."/>
            <person name="Yandell M."/>
            <person name="Tisserat N."/>
            <person name="Buell C.R."/>
        </authorList>
    </citation>
    <scope>NUCLEOTIDE SEQUENCE</scope>
    <source>
        <strain evidence="2">DAOM:BR144</strain>
    </source>
</reference>
<dbReference type="AlphaFoldDB" id="K3WQQ5"/>
<keyword evidence="2" id="KW-1185">Reference proteome</keyword>
<dbReference type="Proteomes" id="UP000019132">
    <property type="component" value="Unassembled WGS sequence"/>
</dbReference>
<dbReference type="HOGENOM" id="CLU_2364295_0_0_1"/>
<reference evidence="1" key="3">
    <citation type="submission" date="2015-02" db="UniProtKB">
        <authorList>
            <consortium name="EnsemblProtists"/>
        </authorList>
    </citation>
    <scope>IDENTIFICATION</scope>
    <source>
        <strain evidence="1">DAOM BR144</strain>
    </source>
</reference>
<name>K3WQQ5_GLOUD</name>
<reference evidence="2" key="2">
    <citation type="submission" date="2010-04" db="EMBL/GenBank/DDBJ databases">
        <authorList>
            <person name="Buell R."/>
            <person name="Hamilton J."/>
            <person name="Hostetler J."/>
        </authorList>
    </citation>
    <scope>NUCLEOTIDE SEQUENCE [LARGE SCALE GENOMIC DNA]</scope>
    <source>
        <strain evidence="2">DAOM:BR144</strain>
    </source>
</reference>
<organism evidence="1 2">
    <name type="scientific">Globisporangium ultimum (strain ATCC 200006 / CBS 805.95 / DAOM BR144)</name>
    <name type="common">Pythium ultimum</name>
    <dbReference type="NCBI Taxonomy" id="431595"/>
    <lineage>
        <taxon>Eukaryota</taxon>
        <taxon>Sar</taxon>
        <taxon>Stramenopiles</taxon>
        <taxon>Oomycota</taxon>
        <taxon>Peronosporomycetes</taxon>
        <taxon>Pythiales</taxon>
        <taxon>Pythiaceae</taxon>
        <taxon>Globisporangium</taxon>
    </lineage>
</organism>
<sequence>MFNWTEVKIVDSGFDFDDFRDEAMCCLTNYHTESPLEDASQDKWHVLLNDEPQGRGALPCFAALKPRLIEAMKAFVAQQEMCCVLPRVIFVNLKKK</sequence>
<evidence type="ECO:0000313" key="1">
    <source>
        <dbReference type="EnsemblProtists" id="PYU1_T007297"/>
    </source>
</evidence>
<dbReference type="InParanoid" id="K3WQQ5"/>
<evidence type="ECO:0000313" key="2">
    <source>
        <dbReference type="Proteomes" id="UP000019132"/>
    </source>
</evidence>
<proteinExistence type="predicted"/>
<dbReference type="EMBL" id="GL376629">
    <property type="status" value="NOT_ANNOTATED_CDS"/>
    <property type="molecule type" value="Genomic_DNA"/>
</dbReference>
<dbReference type="EnsemblProtists" id="PYU1_T007297">
    <property type="protein sequence ID" value="PYU1_T007297"/>
    <property type="gene ID" value="PYU1_G007281"/>
</dbReference>
<dbReference type="VEuPathDB" id="FungiDB:PYU1_G007281"/>
<protein>
    <submittedName>
        <fullName evidence="1">Uncharacterized protein</fullName>
    </submittedName>
</protein>
<accession>K3WQQ5</accession>